<evidence type="ECO:0000313" key="2">
    <source>
        <dbReference type="EMBL" id="VDL69002.1"/>
    </source>
</evidence>
<reference evidence="2 3" key="1">
    <citation type="submission" date="2018-11" db="EMBL/GenBank/DDBJ databases">
        <authorList>
            <consortium name="Pathogen Informatics"/>
        </authorList>
    </citation>
    <scope>NUCLEOTIDE SEQUENCE [LARGE SCALE GENOMIC DNA]</scope>
</reference>
<protein>
    <recommendedName>
        <fullName evidence="1">NB-ARC domain-containing protein</fullName>
    </recommendedName>
</protein>
<keyword evidence="3" id="KW-1185">Reference proteome</keyword>
<dbReference type="InterPro" id="IPR002182">
    <property type="entry name" value="NB-ARC"/>
</dbReference>
<dbReference type="Pfam" id="PF00931">
    <property type="entry name" value="NB-ARC"/>
    <property type="match status" value="1"/>
</dbReference>
<evidence type="ECO:0000313" key="3">
    <source>
        <dbReference type="Proteomes" id="UP000271162"/>
    </source>
</evidence>
<feature type="domain" description="NB-ARC" evidence="1">
    <location>
        <begin position="7"/>
        <end position="113"/>
    </location>
</feature>
<accession>A0A3P7A612</accession>
<dbReference type="InterPro" id="IPR027417">
    <property type="entry name" value="P-loop_NTPase"/>
</dbReference>
<proteinExistence type="predicted"/>
<dbReference type="GO" id="GO:0043531">
    <property type="term" value="F:ADP binding"/>
    <property type="evidence" value="ECO:0007669"/>
    <property type="project" value="InterPro"/>
</dbReference>
<gene>
    <name evidence="2" type="ORF">NBR_LOCUS5413</name>
</gene>
<dbReference type="Proteomes" id="UP000271162">
    <property type="component" value="Unassembled WGS sequence"/>
</dbReference>
<dbReference type="STRING" id="27835.A0A3P7A612"/>
<name>A0A3P7A612_NIPBR</name>
<organism evidence="2 3">
    <name type="scientific">Nippostrongylus brasiliensis</name>
    <name type="common">Rat hookworm</name>
    <dbReference type="NCBI Taxonomy" id="27835"/>
    <lineage>
        <taxon>Eukaryota</taxon>
        <taxon>Metazoa</taxon>
        <taxon>Ecdysozoa</taxon>
        <taxon>Nematoda</taxon>
        <taxon>Chromadorea</taxon>
        <taxon>Rhabditida</taxon>
        <taxon>Rhabditina</taxon>
        <taxon>Rhabditomorpha</taxon>
        <taxon>Strongyloidea</taxon>
        <taxon>Heligmosomidae</taxon>
        <taxon>Nippostrongylus</taxon>
    </lineage>
</organism>
<sequence>MRESDITDSFFVVLHGIAGSGKSSLAASVFADVPDLLGSYFESIVWLRDSDSEPSRLFSDLLLLLWDDATSDPPKHANVSPVYLNKHIQEALVDKPNVIVVLDDVVQQETVTWASQLGVSISIIQCVNDRGSCVWRSAKRRYFLWRPWVVGPCSD</sequence>
<dbReference type="Gene3D" id="3.40.50.300">
    <property type="entry name" value="P-loop containing nucleotide triphosphate hydrolases"/>
    <property type="match status" value="1"/>
</dbReference>
<dbReference type="AlphaFoldDB" id="A0A3P7A612"/>
<dbReference type="EMBL" id="UYSL01012970">
    <property type="protein sequence ID" value="VDL69002.1"/>
    <property type="molecule type" value="Genomic_DNA"/>
</dbReference>
<dbReference type="SUPFAM" id="SSF52540">
    <property type="entry name" value="P-loop containing nucleoside triphosphate hydrolases"/>
    <property type="match status" value="1"/>
</dbReference>
<evidence type="ECO:0000259" key="1">
    <source>
        <dbReference type="Pfam" id="PF00931"/>
    </source>
</evidence>